<sequence length="977" mass="109733">MLRAGRALSRRLTSNLQGFHVVNQFEVDDLKLKVTERLHQESEAKWTHIDKQGETEKVFNICFRTVPFTDNGVAHILEHLVLCGSKNFPVRDPFFKMINRSLNSFMNAMTGTDYTMYPFQTSNEQDFQNLLAVYLDAVFQPQLRYIDFNQEAWRLGEGDDGSDDPEKLILKGVVFNEMKGAMADRDQLFFRRFIAAMCPSGTYQYNSGGEPMSIPSLTYEELKKFHADHYSPANAHIITFGDVVLEDTAAHMNKTLTSVPKGAPAKEILKESSFPSARETTWYGPWNESANDVTKQSTAAVGFGICDRNDTWMNFIGQILGSLLSDGPSSPLYKELIESGLGSEYSPGTGFWMYLKDSIFAAGLQDVAEADLDAVHELVFSGLRRAQQEGFPQDRIDAILHQIELSTRHQTPKFGLNLTFGVHPGLLHGADMKDSLETLSYVKRLKEELAKNPSYLIDFIEPLFFKNQHVNKVKMIAQKEYEDIQTKMEEDLTEEKVSKLSKKEKLELLDLEMELEEEQLATPNVDCLPTLSVSDIPQEKTSFVPSQTGENTHWLQTSGSGMTYLRGMVELDGLSQREIELLPLYESVLTRIGRGEYDYRQIGIAQNLISGGFSVKTGILTDRDNVDIARPTLDFYTYGLDEKLDEIIPIFKTLLDANGPDFNPERIKTVLNEAYSNANGGIVGVGHQYSMQYSHSNVTAYGKLNETLSGLTAIKTMKKAVEENDFDSLSNELKQLHAKICSKHLKTLVHSDSDKTSKLDSLFDASRSGKAALVPEAATFESLSKSTWNLGFPINFVSRAISTVHDSHPDVASLRVLSAMMGSKYLLREIREFGGAYGAGANHTGGAFRFFSYRDPSGLRTLAKYSDAVEWVEKQQWTERDVNEAILKVFQGVDAPIAHSSRGVGIWKNYLSVDDIAKRRHELLSVTGSDLLRVNEKYLVNPKIRSDTIIGPQEALLRQEADNPMQSQTQAWQQLRL</sequence>
<evidence type="ECO:0000256" key="1">
    <source>
        <dbReference type="ARBA" id="ARBA00032857"/>
    </source>
</evidence>
<dbReference type="InterPro" id="IPR011249">
    <property type="entry name" value="Metalloenz_LuxS/M16"/>
</dbReference>
<dbReference type="Pfam" id="PF00675">
    <property type="entry name" value="Peptidase_M16"/>
    <property type="match status" value="1"/>
</dbReference>
<dbReference type="EMBL" id="OU015567">
    <property type="protein sequence ID" value="CAG5113359.1"/>
    <property type="molecule type" value="Genomic_DNA"/>
</dbReference>
<dbReference type="InterPro" id="IPR011765">
    <property type="entry name" value="Pept_M16_N"/>
</dbReference>
<dbReference type="SMART" id="SM01264">
    <property type="entry name" value="M16C_associated"/>
    <property type="match status" value="1"/>
</dbReference>
<feature type="domain" description="Peptidase M16C associated" evidence="2">
    <location>
        <begin position="475"/>
        <end position="720"/>
    </location>
</feature>
<dbReference type="Pfam" id="PF08367">
    <property type="entry name" value="M16C_assoc"/>
    <property type="match status" value="1"/>
</dbReference>
<dbReference type="InterPro" id="IPR007863">
    <property type="entry name" value="Peptidase_M16_C"/>
</dbReference>
<dbReference type="InterPro" id="IPR055130">
    <property type="entry name" value="PreP_C"/>
</dbReference>
<gene>
    <name evidence="3" type="ORF">OKIOD_LOCUS16235</name>
</gene>
<proteinExistence type="predicted"/>
<dbReference type="PANTHER" id="PTHR43016">
    <property type="entry name" value="PRESEQUENCE PROTEASE"/>
    <property type="match status" value="1"/>
</dbReference>
<evidence type="ECO:0000259" key="2">
    <source>
        <dbReference type="SMART" id="SM01264"/>
    </source>
</evidence>
<organism evidence="3 4">
    <name type="scientific">Oikopleura dioica</name>
    <name type="common">Tunicate</name>
    <dbReference type="NCBI Taxonomy" id="34765"/>
    <lineage>
        <taxon>Eukaryota</taxon>
        <taxon>Metazoa</taxon>
        <taxon>Chordata</taxon>
        <taxon>Tunicata</taxon>
        <taxon>Appendicularia</taxon>
        <taxon>Copelata</taxon>
        <taxon>Oikopleuridae</taxon>
        <taxon>Oikopleura</taxon>
    </lineage>
</organism>
<dbReference type="Proteomes" id="UP001158576">
    <property type="component" value="Chromosome 2"/>
</dbReference>
<dbReference type="InterPro" id="IPR013578">
    <property type="entry name" value="Peptidase_M16C_assoc"/>
</dbReference>
<dbReference type="PANTHER" id="PTHR43016:SF13">
    <property type="entry name" value="PRESEQUENCE PROTEASE, MITOCHONDRIAL"/>
    <property type="match status" value="1"/>
</dbReference>
<evidence type="ECO:0000313" key="4">
    <source>
        <dbReference type="Proteomes" id="UP001158576"/>
    </source>
</evidence>
<accession>A0ABN7TC86</accession>
<keyword evidence="4" id="KW-1185">Reference proteome</keyword>
<dbReference type="Pfam" id="PF05193">
    <property type="entry name" value="Peptidase_M16_C"/>
    <property type="match status" value="1"/>
</dbReference>
<dbReference type="Gene3D" id="3.30.830.10">
    <property type="entry name" value="Metalloenzyme, LuxS/M16 peptidase-like"/>
    <property type="match status" value="4"/>
</dbReference>
<dbReference type="SUPFAM" id="SSF63411">
    <property type="entry name" value="LuxS/MPP-like metallohydrolase"/>
    <property type="match status" value="4"/>
</dbReference>
<dbReference type="Pfam" id="PF22516">
    <property type="entry name" value="PreP_C"/>
    <property type="match status" value="1"/>
</dbReference>
<protein>
    <recommendedName>
        <fullName evidence="1">Pitrilysin metalloproteinase 1</fullName>
    </recommendedName>
</protein>
<evidence type="ECO:0000313" key="3">
    <source>
        <dbReference type="EMBL" id="CAG5113359.1"/>
    </source>
</evidence>
<name>A0ABN7TC86_OIKDI</name>
<reference evidence="3 4" key="1">
    <citation type="submission" date="2021-04" db="EMBL/GenBank/DDBJ databases">
        <authorList>
            <person name="Bliznina A."/>
        </authorList>
    </citation>
    <scope>NUCLEOTIDE SEQUENCE [LARGE SCALE GENOMIC DNA]</scope>
</reference>